<dbReference type="GO" id="GO:0006629">
    <property type="term" value="P:lipid metabolic process"/>
    <property type="evidence" value="ECO:0007669"/>
    <property type="project" value="TreeGrafter"/>
</dbReference>
<proteinExistence type="predicted"/>
<evidence type="ECO:0000313" key="5">
    <source>
        <dbReference type="Proteomes" id="UP000053825"/>
    </source>
</evidence>
<accession>A0A0L7R393</accession>
<dbReference type="SUPFAM" id="SSF50814">
    <property type="entry name" value="Lipocalins"/>
    <property type="match status" value="1"/>
</dbReference>
<protein>
    <submittedName>
        <fullName evidence="4">Apolipoprotein D</fullName>
    </submittedName>
</protein>
<evidence type="ECO:0000313" key="4">
    <source>
        <dbReference type="EMBL" id="KOC65251.1"/>
    </source>
</evidence>
<dbReference type="GO" id="GO:0031409">
    <property type="term" value="F:pigment binding"/>
    <property type="evidence" value="ECO:0007669"/>
    <property type="project" value="InterPro"/>
</dbReference>
<dbReference type="PANTHER" id="PTHR10612">
    <property type="entry name" value="APOLIPOPROTEIN D"/>
    <property type="match status" value="1"/>
</dbReference>
<reference evidence="4 5" key="1">
    <citation type="submission" date="2015-07" db="EMBL/GenBank/DDBJ databases">
        <title>The genome of Habropoda laboriosa.</title>
        <authorList>
            <person name="Pan H."/>
            <person name="Kapheim K."/>
        </authorList>
    </citation>
    <scope>NUCLEOTIDE SEQUENCE [LARGE SCALE GENOMIC DNA]</scope>
    <source>
        <strain evidence="4">0110345459</strain>
    </source>
</reference>
<keyword evidence="4" id="KW-0449">Lipoprotein</keyword>
<evidence type="ECO:0000256" key="1">
    <source>
        <dbReference type="ARBA" id="ARBA00023157"/>
    </source>
</evidence>
<gene>
    <name evidence="4" type="ORF">WH47_09830</name>
</gene>
<dbReference type="OrthoDB" id="6728016at2759"/>
<keyword evidence="2" id="KW-0732">Signal</keyword>
<dbReference type="GO" id="GO:0005737">
    <property type="term" value="C:cytoplasm"/>
    <property type="evidence" value="ECO:0007669"/>
    <property type="project" value="TreeGrafter"/>
</dbReference>
<feature type="signal peptide" evidence="2">
    <location>
        <begin position="1"/>
        <end position="19"/>
    </location>
</feature>
<dbReference type="STRING" id="597456.A0A0L7R393"/>
<dbReference type="AlphaFoldDB" id="A0A0L7R393"/>
<keyword evidence="1" id="KW-1015">Disulfide bond</keyword>
<dbReference type="PRINTS" id="PR01273">
    <property type="entry name" value="INVTBRTCOLOR"/>
</dbReference>
<dbReference type="PANTHER" id="PTHR10612:SF49">
    <property type="entry name" value="APOLIPOPROTEIN D-LIKE PROTEIN"/>
    <property type="match status" value="1"/>
</dbReference>
<organism evidence="4 5">
    <name type="scientific">Habropoda laboriosa</name>
    <dbReference type="NCBI Taxonomy" id="597456"/>
    <lineage>
        <taxon>Eukaryota</taxon>
        <taxon>Metazoa</taxon>
        <taxon>Ecdysozoa</taxon>
        <taxon>Arthropoda</taxon>
        <taxon>Hexapoda</taxon>
        <taxon>Insecta</taxon>
        <taxon>Pterygota</taxon>
        <taxon>Neoptera</taxon>
        <taxon>Endopterygota</taxon>
        <taxon>Hymenoptera</taxon>
        <taxon>Apocrita</taxon>
        <taxon>Aculeata</taxon>
        <taxon>Apoidea</taxon>
        <taxon>Anthophila</taxon>
        <taxon>Apidae</taxon>
        <taxon>Habropoda</taxon>
    </lineage>
</organism>
<feature type="chain" id="PRO_5005575031" evidence="2">
    <location>
        <begin position="20"/>
        <end position="254"/>
    </location>
</feature>
<keyword evidence="5" id="KW-1185">Reference proteome</keyword>
<evidence type="ECO:0000256" key="2">
    <source>
        <dbReference type="SAM" id="SignalP"/>
    </source>
</evidence>
<feature type="domain" description="Lipocalin/cytosolic fatty-acid binding" evidence="3">
    <location>
        <begin position="102"/>
        <end position="171"/>
    </location>
</feature>
<dbReference type="Gene3D" id="2.40.128.20">
    <property type="match status" value="1"/>
</dbReference>
<dbReference type="Pfam" id="PF00061">
    <property type="entry name" value="Lipocalin"/>
    <property type="match status" value="1"/>
</dbReference>
<dbReference type="GO" id="GO:0000302">
    <property type="term" value="P:response to reactive oxygen species"/>
    <property type="evidence" value="ECO:0007669"/>
    <property type="project" value="TreeGrafter"/>
</dbReference>
<dbReference type="InterPro" id="IPR003057">
    <property type="entry name" value="Invtbrt_color"/>
</dbReference>
<dbReference type="InterPro" id="IPR012674">
    <property type="entry name" value="Calycin"/>
</dbReference>
<sequence>MKILFTIIFLTGCFVLARSHTYHLGDCPLVEPAKAFEMSRFLGLWYVIQKTSTASKCITYNYTRDEEPGVYILTQVSDHPILGLTPLKHRYHYTGELTVPEPSTPARMEIRFPLNLIGSASHVVVSTDYQNYAVIFTCQKLKFWNRQSLTILSRNRDLDKTYLIRIRDILSFYGVGPYGLSNIPQTGCPHGNNTLDINVDPNTFTAENIENVVRKAGQKLCDGVEWVVSAGSKVYHKIAGSEEKETRKPEANSR</sequence>
<name>A0A0L7R393_9HYME</name>
<dbReference type="EMBL" id="KQ414663">
    <property type="protein sequence ID" value="KOC65251.1"/>
    <property type="molecule type" value="Genomic_DNA"/>
</dbReference>
<dbReference type="Proteomes" id="UP000053825">
    <property type="component" value="Unassembled WGS sequence"/>
</dbReference>
<evidence type="ECO:0000259" key="3">
    <source>
        <dbReference type="Pfam" id="PF00061"/>
    </source>
</evidence>
<dbReference type="InterPro" id="IPR000566">
    <property type="entry name" value="Lipocln_cytosolic_FA-bd_dom"/>
</dbReference>